<reference evidence="5" key="1">
    <citation type="submission" date="2021-02" db="EMBL/GenBank/DDBJ databases">
        <authorList>
            <person name="Nowell W R."/>
        </authorList>
    </citation>
    <scope>NUCLEOTIDE SEQUENCE</scope>
</reference>
<feature type="non-terminal residue" evidence="5">
    <location>
        <position position="80"/>
    </location>
</feature>
<feature type="region of interest" description="Disordered" evidence="1">
    <location>
        <begin position="44"/>
        <end position="80"/>
    </location>
</feature>
<dbReference type="AlphaFoldDB" id="A0A8S3CSM7"/>
<dbReference type="Proteomes" id="UP000676336">
    <property type="component" value="Unassembled WGS sequence"/>
</dbReference>
<feature type="transmembrane region" description="Helical" evidence="2">
    <location>
        <begin position="12"/>
        <end position="31"/>
    </location>
</feature>
<evidence type="ECO:0000256" key="1">
    <source>
        <dbReference type="SAM" id="MobiDB-lite"/>
    </source>
</evidence>
<name>A0A8S3CSM7_9BILA</name>
<organism evidence="5 6">
    <name type="scientific">Rotaria magnacalcarata</name>
    <dbReference type="NCBI Taxonomy" id="392030"/>
    <lineage>
        <taxon>Eukaryota</taxon>
        <taxon>Metazoa</taxon>
        <taxon>Spiralia</taxon>
        <taxon>Gnathifera</taxon>
        <taxon>Rotifera</taxon>
        <taxon>Eurotatoria</taxon>
        <taxon>Bdelloidea</taxon>
        <taxon>Philodinida</taxon>
        <taxon>Philodinidae</taxon>
        <taxon>Rotaria</taxon>
    </lineage>
</organism>
<evidence type="ECO:0000256" key="2">
    <source>
        <dbReference type="SAM" id="Phobius"/>
    </source>
</evidence>
<comment type="caution">
    <text evidence="5">The sequence shown here is derived from an EMBL/GenBank/DDBJ whole genome shotgun (WGS) entry which is preliminary data.</text>
</comment>
<dbReference type="Proteomes" id="UP000681967">
    <property type="component" value="Unassembled WGS sequence"/>
</dbReference>
<dbReference type="EMBL" id="CAJOBI010174442">
    <property type="protein sequence ID" value="CAF4901914.1"/>
    <property type="molecule type" value="Genomic_DNA"/>
</dbReference>
<protein>
    <submittedName>
        <fullName evidence="5">Uncharacterized protein</fullName>
    </submittedName>
</protein>
<evidence type="ECO:0000313" key="5">
    <source>
        <dbReference type="EMBL" id="CAF4901914.1"/>
    </source>
</evidence>
<keyword evidence="2" id="KW-1133">Transmembrane helix</keyword>
<gene>
    <name evidence="3" type="ORF">BYL167_LOCUS34849</name>
    <name evidence="4" type="ORF">GIL414_LOCUS37682</name>
    <name evidence="5" type="ORF">SMN809_LOCUS51790</name>
</gene>
<proteinExistence type="predicted"/>
<evidence type="ECO:0000313" key="4">
    <source>
        <dbReference type="EMBL" id="CAF4571358.1"/>
    </source>
</evidence>
<dbReference type="EMBL" id="CAJOBJ010097463">
    <property type="protein sequence ID" value="CAF4571358.1"/>
    <property type="molecule type" value="Genomic_DNA"/>
</dbReference>
<accession>A0A8S3CSM7</accession>
<feature type="non-terminal residue" evidence="5">
    <location>
        <position position="1"/>
    </location>
</feature>
<evidence type="ECO:0000313" key="6">
    <source>
        <dbReference type="Proteomes" id="UP000676336"/>
    </source>
</evidence>
<evidence type="ECO:0000313" key="3">
    <source>
        <dbReference type="EMBL" id="CAF4475030.1"/>
    </source>
</evidence>
<dbReference type="EMBL" id="CAJOBH010071715">
    <property type="protein sequence ID" value="CAF4475030.1"/>
    <property type="molecule type" value="Genomic_DNA"/>
</dbReference>
<sequence>AALYIVIYDQRVYWYEAFALVLLYFVYVGILKFNDRLSRLMSGNATNQKTSGPRGHPPEQLQALNNSVELEENLPTRGRS</sequence>
<keyword evidence="2" id="KW-0812">Transmembrane</keyword>
<dbReference type="Proteomes" id="UP000681720">
    <property type="component" value="Unassembled WGS sequence"/>
</dbReference>
<keyword evidence="2" id="KW-0472">Membrane</keyword>